<dbReference type="GO" id="GO:0005634">
    <property type="term" value="C:nucleus"/>
    <property type="evidence" value="ECO:0007669"/>
    <property type="project" value="UniProtKB-SubCell"/>
</dbReference>
<keyword evidence="1" id="KW-0539">Nucleus</keyword>
<evidence type="ECO:0000256" key="2">
    <source>
        <dbReference type="SAM" id="MobiDB-lite"/>
    </source>
</evidence>
<feature type="domain" description="BESS" evidence="3">
    <location>
        <begin position="98"/>
        <end position="137"/>
    </location>
</feature>
<accession>A0A1Y1M5B6</accession>
<evidence type="ECO:0000256" key="1">
    <source>
        <dbReference type="PROSITE-ProRule" id="PRU00371"/>
    </source>
</evidence>
<feature type="region of interest" description="Disordered" evidence="2">
    <location>
        <begin position="173"/>
        <end position="198"/>
    </location>
</feature>
<comment type="subcellular location">
    <subcellularLocation>
        <location evidence="1">Nucleus</location>
    </subcellularLocation>
</comment>
<name>A0A1Y1M5B6_PHOPY</name>
<sequence>MSKWPYFNMLLFLKDTMTSRILAGNVPNIPAVNEISDVEVGDVEEQELEPTATPTTDNDIENKNITKKMKKRKTPNDIDEKLLEIEEKKLKYFERNTNDDDYQFLMSLLPYLKDVSKTRKLIVRAKLQQVLIDEQTDVPNQSLEWQHRIYTTSNENVVYSYSDSSSAPTAIREDVMSPSGSEHSVQSYFQGFQPPYSK</sequence>
<dbReference type="AlphaFoldDB" id="A0A1Y1M5B6"/>
<dbReference type="EMBL" id="GEZM01040236">
    <property type="protein sequence ID" value="JAV80923.1"/>
    <property type="molecule type" value="Transcribed_RNA"/>
</dbReference>
<evidence type="ECO:0000313" key="4">
    <source>
        <dbReference type="EMBL" id="JAV80923.1"/>
    </source>
</evidence>
<dbReference type="GO" id="GO:0003677">
    <property type="term" value="F:DNA binding"/>
    <property type="evidence" value="ECO:0007669"/>
    <property type="project" value="InterPro"/>
</dbReference>
<dbReference type="PROSITE" id="PS51031">
    <property type="entry name" value="BESS"/>
    <property type="match status" value="1"/>
</dbReference>
<proteinExistence type="predicted"/>
<protein>
    <recommendedName>
        <fullName evidence="3">BESS domain-containing protein</fullName>
    </recommendedName>
</protein>
<dbReference type="Pfam" id="PF02944">
    <property type="entry name" value="BESS"/>
    <property type="match status" value="1"/>
</dbReference>
<dbReference type="InterPro" id="IPR004210">
    <property type="entry name" value="BESS_motif"/>
</dbReference>
<reference evidence="4" key="1">
    <citation type="journal article" date="2016" name="Sci. Rep.">
        <title>Molecular characterization of firefly nuptial gifts: a multi-omics approach sheds light on postcopulatory sexual selection.</title>
        <authorList>
            <person name="Al-Wathiqui N."/>
            <person name="Fallon T.R."/>
            <person name="South A."/>
            <person name="Weng J.K."/>
            <person name="Lewis S.M."/>
        </authorList>
    </citation>
    <scope>NUCLEOTIDE SEQUENCE</scope>
</reference>
<evidence type="ECO:0000259" key="3">
    <source>
        <dbReference type="PROSITE" id="PS51031"/>
    </source>
</evidence>
<feature type="compositionally biased region" description="Polar residues" evidence="2">
    <location>
        <begin position="178"/>
        <end position="190"/>
    </location>
</feature>
<organism evidence="4">
    <name type="scientific">Photinus pyralis</name>
    <name type="common">Common eastern firefly</name>
    <name type="synonym">Lampyris pyralis</name>
    <dbReference type="NCBI Taxonomy" id="7054"/>
    <lineage>
        <taxon>Eukaryota</taxon>
        <taxon>Metazoa</taxon>
        <taxon>Ecdysozoa</taxon>
        <taxon>Arthropoda</taxon>
        <taxon>Hexapoda</taxon>
        <taxon>Insecta</taxon>
        <taxon>Pterygota</taxon>
        <taxon>Neoptera</taxon>
        <taxon>Endopterygota</taxon>
        <taxon>Coleoptera</taxon>
        <taxon>Polyphaga</taxon>
        <taxon>Elateriformia</taxon>
        <taxon>Elateroidea</taxon>
        <taxon>Lampyridae</taxon>
        <taxon>Lampyrinae</taxon>
        <taxon>Photinus</taxon>
    </lineage>
</organism>